<dbReference type="EMBL" id="RBAK01000006">
    <property type="protein sequence ID" value="RKN45364.1"/>
    <property type="molecule type" value="Genomic_DNA"/>
</dbReference>
<organism evidence="2 3">
    <name type="scientific">Micromonospora endolithica</name>
    <dbReference type="NCBI Taxonomy" id="230091"/>
    <lineage>
        <taxon>Bacteria</taxon>
        <taxon>Bacillati</taxon>
        <taxon>Actinomycetota</taxon>
        <taxon>Actinomycetes</taxon>
        <taxon>Micromonosporales</taxon>
        <taxon>Micromonosporaceae</taxon>
        <taxon>Micromonospora</taxon>
    </lineage>
</organism>
<dbReference type="Pfam" id="PF13630">
    <property type="entry name" value="SdpI"/>
    <property type="match status" value="1"/>
</dbReference>
<reference evidence="2 3" key="1">
    <citation type="journal article" date="2004" name="Syst. Appl. Microbiol.">
        <title>Cryptoendolithic actinomycetes from antarctic sandstone rock samples: Micromonospora endolithica sp. nov. and two isolates related to Micromonospora coerulea Jensen 1932.</title>
        <authorList>
            <person name="Hirsch P."/>
            <person name="Mevs U."/>
            <person name="Kroppenstedt R.M."/>
            <person name="Schumann P."/>
            <person name="Stackebrandt E."/>
        </authorList>
    </citation>
    <scope>NUCLEOTIDE SEQUENCE [LARGE SCALE GENOMIC DNA]</scope>
    <source>
        <strain evidence="2 3">JCM 12677</strain>
    </source>
</reference>
<proteinExistence type="predicted"/>
<name>A0A3A9ZBU5_9ACTN</name>
<accession>A0A3A9ZBU5</accession>
<dbReference type="AlphaFoldDB" id="A0A3A9ZBU5"/>
<dbReference type="RefSeq" id="WP_120729428.1">
    <property type="nucleotide sequence ID" value="NZ_RBAK01000006.1"/>
</dbReference>
<keyword evidence="1" id="KW-0812">Transmembrane</keyword>
<protein>
    <submittedName>
        <fullName evidence="2">SdpI family protein</fullName>
    </submittedName>
</protein>
<evidence type="ECO:0000256" key="1">
    <source>
        <dbReference type="SAM" id="Phobius"/>
    </source>
</evidence>
<dbReference type="OrthoDB" id="3399829at2"/>
<evidence type="ECO:0000313" key="2">
    <source>
        <dbReference type="EMBL" id="RKN45364.1"/>
    </source>
</evidence>
<keyword evidence="3" id="KW-1185">Reference proteome</keyword>
<evidence type="ECO:0000313" key="3">
    <source>
        <dbReference type="Proteomes" id="UP000281726"/>
    </source>
</evidence>
<comment type="caution">
    <text evidence="2">The sequence shown here is derived from an EMBL/GenBank/DDBJ whole genome shotgun (WGS) entry which is preliminary data.</text>
</comment>
<keyword evidence="1" id="KW-1133">Transmembrane helix</keyword>
<feature type="transmembrane region" description="Helical" evidence="1">
    <location>
        <begin position="95"/>
        <end position="114"/>
    </location>
</feature>
<dbReference type="Proteomes" id="UP000281726">
    <property type="component" value="Unassembled WGS sequence"/>
</dbReference>
<dbReference type="InterPro" id="IPR025962">
    <property type="entry name" value="SdpI/YhfL"/>
</dbReference>
<gene>
    <name evidence="2" type="ORF">D7223_17290</name>
</gene>
<keyword evidence="1" id="KW-0472">Membrane</keyword>
<feature type="transmembrane region" description="Helical" evidence="1">
    <location>
        <begin position="68"/>
        <end position="89"/>
    </location>
</feature>
<sequence length="127" mass="13325">MRQGGVEIAGRSVPLRGLRIPGLARLLHGPGLAAAVGEHAPQPGVRTVATMKSIEHWYAAHRRVERPLYRTGILLAVLSPLPVVLGAAFGDPPVIAAVLVLAVLVVPYLLYLGYLGDRAAVAVDGGR</sequence>